<organism evidence="1 2">
    <name type="scientific">Candidatus Acididesulfobacter diazotrophicus</name>
    <dbReference type="NCBI Taxonomy" id="2597226"/>
    <lineage>
        <taxon>Bacteria</taxon>
        <taxon>Deltaproteobacteria</taxon>
        <taxon>Candidatus Acidulodesulfobacterales</taxon>
        <taxon>Candidatus Acididesulfobacter</taxon>
    </lineage>
</organism>
<name>A0A519BLB4_9DELT</name>
<dbReference type="SUPFAM" id="SSF52540">
    <property type="entry name" value="P-loop containing nucleoside triphosphate hydrolases"/>
    <property type="match status" value="1"/>
</dbReference>
<accession>A0A519BLB4</accession>
<evidence type="ECO:0008006" key="3">
    <source>
        <dbReference type="Google" id="ProtNLM"/>
    </source>
</evidence>
<dbReference type="Gene3D" id="3.40.50.300">
    <property type="entry name" value="P-loop containing nucleotide triphosphate hydrolases"/>
    <property type="match status" value="1"/>
</dbReference>
<dbReference type="EMBL" id="SGBB01000015">
    <property type="protein sequence ID" value="RZD18055.1"/>
    <property type="molecule type" value="Genomic_DNA"/>
</dbReference>
<dbReference type="Proteomes" id="UP000319296">
    <property type="component" value="Unassembled WGS sequence"/>
</dbReference>
<proteinExistence type="predicted"/>
<sequence length="710" mass="83855">MNQKQWQNCKRWQKNPVFYKNNTIKMPDINIPEINADKINTIDIIKAIIKFENKQITPENINKIKVIETHISLIYLTEKFAYKQKKKVNFGFLDYMSLEKRKFYCRKELSFNRRSCAGVYLDIPELRLKNNNNIFLGYKEGKIIDYIIRMRRISDDNFLNHIIDKNIAKTKIDCKNNQYNNTYNGYSSDNPDIDKILKKTAKRIYLFHKSVNTSKRISLFGNIGILKENFDDNYSAVYKFINEYANNNKRLINDNNKDINSNKILNKNNDKLNINEKINSELLLEIDKNLNFANLNNIKNIFYNFIDSEEFGKYIKLRVEKGFIKDCHGDLRMEHIVIGDISKINGICIMDCVEFSEKLRFQDTYLDFAFLLMDMEYNGYFYESIKIFEYYKNCFSVDSINLFSEFEFKVILIYKLYRALVRCKISVLRLNNESKIDKGNKGIDINNNINDVNIHDDINLNYLNKFNNLNKLNISNSSNSFNDAVNYFNLASFYAKLLEKPIIIMNIGLPGSGKTALSFLLSRYLNASLFISDKIRKELFASKDLYLYDKSISQKVYEYIFEESKRAVELKKSAVMDATFLEESHRKIFIDYFIKNYCNFIVIYSKIDEDKENVIIERLKKRRTASDFNLTDYHERFNYGGTNNQKNKDFNLTDYSDYSDAGEEIYLKMKKTLDEPVPQPNVIIVDASMELKDRFNFVLDKLKLNLNKNN</sequence>
<dbReference type="PANTHER" id="PTHR43883">
    <property type="entry name" value="SLR0207 PROTEIN"/>
    <property type="match status" value="1"/>
</dbReference>
<dbReference type="PANTHER" id="PTHR43883:SF1">
    <property type="entry name" value="GLUCONOKINASE"/>
    <property type="match status" value="1"/>
</dbReference>
<dbReference type="Pfam" id="PF13671">
    <property type="entry name" value="AAA_33"/>
    <property type="match status" value="1"/>
</dbReference>
<protein>
    <recommendedName>
        <fullName evidence="3">Aminoglycoside phosphotransferase domain-containing protein</fullName>
    </recommendedName>
</protein>
<gene>
    <name evidence="1" type="ORF">EVG15_07865</name>
</gene>
<dbReference type="InterPro" id="IPR052732">
    <property type="entry name" value="Cell-binding_unc_protein"/>
</dbReference>
<evidence type="ECO:0000313" key="2">
    <source>
        <dbReference type="Proteomes" id="UP000319296"/>
    </source>
</evidence>
<dbReference type="AlphaFoldDB" id="A0A519BLB4"/>
<evidence type="ECO:0000313" key="1">
    <source>
        <dbReference type="EMBL" id="RZD18055.1"/>
    </source>
</evidence>
<comment type="caution">
    <text evidence="1">The sequence shown here is derived from an EMBL/GenBank/DDBJ whole genome shotgun (WGS) entry which is preliminary data.</text>
</comment>
<reference evidence="1 2" key="1">
    <citation type="journal article" date="2019" name="ISME J.">
        <title>Insights into ecological role of a new deltaproteobacterial order Candidatus Acidulodesulfobacterales by metagenomics and metatranscriptomics.</title>
        <authorList>
            <person name="Tan S."/>
            <person name="Liu J."/>
            <person name="Fang Y."/>
            <person name="Hedlund B.P."/>
            <person name="Lian Z.H."/>
            <person name="Huang L.Y."/>
            <person name="Li J.T."/>
            <person name="Huang L.N."/>
            <person name="Li W.J."/>
            <person name="Jiang H.C."/>
            <person name="Dong H.L."/>
            <person name="Shu W.S."/>
        </authorList>
    </citation>
    <scope>NUCLEOTIDE SEQUENCE [LARGE SCALE GENOMIC DNA]</scope>
    <source>
        <strain evidence="1">AP1</strain>
    </source>
</reference>
<dbReference type="InterPro" id="IPR027417">
    <property type="entry name" value="P-loop_NTPase"/>
</dbReference>